<evidence type="ECO:0000313" key="5">
    <source>
        <dbReference type="Proteomes" id="UP000002051"/>
    </source>
</evidence>
<evidence type="ECO:0000259" key="2">
    <source>
        <dbReference type="Pfam" id="PF20167"/>
    </source>
</evidence>
<accession>A0A072VID9</accession>
<feature type="region of interest" description="Disordered" evidence="1">
    <location>
        <begin position="258"/>
        <end position="292"/>
    </location>
</feature>
<dbReference type="InterPro" id="IPR046796">
    <property type="entry name" value="Transposase_32_dom"/>
</dbReference>
<dbReference type="EnsemblPlants" id="KEH41346">
    <property type="protein sequence ID" value="KEH41346"/>
    <property type="gene ID" value="MTR_1g049020"/>
</dbReference>
<evidence type="ECO:0000256" key="1">
    <source>
        <dbReference type="SAM" id="MobiDB-lite"/>
    </source>
</evidence>
<reference evidence="4" key="3">
    <citation type="submission" date="2015-04" db="UniProtKB">
        <authorList>
            <consortium name="EnsemblPlants"/>
        </authorList>
    </citation>
    <scope>IDENTIFICATION</scope>
    <source>
        <strain evidence="4">cv. Jemalong A17</strain>
    </source>
</reference>
<proteinExistence type="predicted"/>
<evidence type="ECO:0000313" key="3">
    <source>
        <dbReference type="EMBL" id="KEH41346.1"/>
    </source>
</evidence>
<evidence type="ECO:0000313" key="4">
    <source>
        <dbReference type="EnsemblPlants" id="KEH41346"/>
    </source>
</evidence>
<name>A0A072VID9_MEDTR</name>
<dbReference type="Proteomes" id="UP000002051">
    <property type="component" value="Unassembled WGS sequence"/>
</dbReference>
<sequence length="446" mass="51694">MTNMRLEELEVLLEPRVDLYDLAANEFDFRVSFVNMGWMEYFYAEKKPIYTELVKEFWMSARVDNGSIYGYVQGKVVIISLEFLPQVIKCYAEGVKFSDEWNEEEIKDELQGIIFEKPNGKSYSDLNPEYKVLYKIISGCILPLRNSSKIVTRSYKFIMWHFAKKISINLPELILDFLKRAIWSSRSGKVKTIPLGRVISGCLENFGIIDSLQRSKDFSIEQALKPSFGPLFNHITLSRLKVRSRDVVERLLKEDEEAKRREASATPTRKNRKVKKSVASDSTRRVTRRKEIDELPPIGTSPLLSVIFPEDNEEVILEYRKIIAEDFLRANPNYIFPTVRYEDYDEDNKDIVKEYMKKMEEEKAYAPESKKRSVSLSNQVPSKKSKVLDDDASSFSIPKEPLQFDRPTTSRTSAVVTREETLKNCSTATRVDSFYGYIKSETCGYN</sequence>
<reference evidence="3 5" key="2">
    <citation type="journal article" date="2014" name="BMC Genomics">
        <title>An improved genome release (version Mt4.0) for the model legume Medicago truncatula.</title>
        <authorList>
            <person name="Tang H."/>
            <person name="Krishnakumar V."/>
            <person name="Bidwell S."/>
            <person name="Rosen B."/>
            <person name="Chan A."/>
            <person name="Zhou S."/>
            <person name="Gentzbittel L."/>
            <person name="Childs K.L."/>
            <person name="Yandell M."/>
            <person name="Gundlach H."/>
            <person name="Mayer K.F."/>
            <person name="Schwartz D.C."/>
            <person name="Town C.D."/>
        </authorList>
    </citation>
    <scope>GENOME REANNOTATION</scope>
    <source>
        <strain evidence="3">A17</strain>
        <strain evidence="4 5">cv. Jemalong A17</strain>
    </source>
</reference>
<dbReference type="HOGENOM" id="CLU_603237_0_0_1"/>
<feature type="region of interest" description="Disordered" evidence="1">
    <location>
        <begin position="363"/>
        <end position="415"/>
    </location>
</feature>
<reference evidence="3 5" key="1">
    <citation type="journal article" date="2011" name="Nature">
        <title>The Medicago genome provides insight into the evolution of rhizobial symbioses.</title>
        <authorList>
            <person name="Young N.D."/>
            <person name="Debelle F."/>
            <person name="Oldroyd G.E."/>
            <person name="Geurts R."/>
            <person name="Cannon S.B."/>
            <person name="Udvardi M.K."/>
            <person name="Benedito V.A."/>
            <person name="Mayer K.F."/>
            <person name="Gouzy J."/>
            <person name="Schoof H."/>
            <person name="Van de Peer Y."/>
            <person name="Proost S."/>
            <person name="Cook D.R."/>
            <person name="Meyers B.C."/>
            <person name="Spannagl M."/>
            <person name="Cheung F."/>
            <person name="De Mita S."/>
            <person name="Krishnakumar V."/>
            <person name="Gundlach H."/>
            <person name="Zhou S."/>
            <person name="Mudge J."/>
            <person name="Bharti A.K."/>
            <person name="Murray J.D."/>
            <person name="Naoumkina M.A."/>
            <person name="Rosen B."/>
            <person name="Silverstein K.A."/>
            <person name="Tang H."/>
            <person name="Rombauts S."/>
            <person name="Zhao P.X."/>
            <person name="Zhou P."/>
            <person name="Barbe V."/>
            <person name="Bardou P."/>
            <person name="Bechner M."/>
            <person name="Bellec A."/>
            <person name="Berger A."/>
            <person name="Berges H."/>
            <person name="Bidwell S."/>
            <person name="Bisseling T."/>
            <person name="Choisne N."/>
            <person name="Couloux A."/>
            <person name="Denny R."/>
            <person name="Deshpande S."/>
            <person name="Dai X."/>
            <person name="Doyle J.J."/>
            <person name="Dudez A.M."/>
            <person name="Farmer A.D."/>
            <person name="Fouteau S."/>
            <person name="Franken C."/>
            <person name="Gibelin C."/>
            <person name="Gish J."/>
            <person name="Goldstein S."/>
            <person name="Gonzalez A.J."/>
            <person name="Green P.J."/>
            <person name="Hallab A."/>
            <person name="Hartog M."/>
            <person name="Hua A."/>
            <person name="Humphray S.J."/>
            <person name="Jeong D.H."/>
            <person name="Jing Y."/>
            <person name="Jocker A."/>
            <person name="Kenton S.M."/>
            <person name="Kim D.J."/>
            <person name="Klee K."/>
            <person name="Lai H."/>
            <person name="Lang C."/>
            <person name="Lin S."/>
            <person name="Macmil S.L."/>
            <person name="Magdelenat G."/>
            <person name="Matthews L."/>
            <person name="McCorrison J."/>
            <person name="Monaghan E.L."/>
            <person name="Mun J.H."/>
            <person name="Najar F.Z."/>
            <person name="Nicholson C."/>
            <person name="Noirot C."/>
            <person name="O'Bleness M."/>
            <person name="Paule C.R."/>
            <person name="Poulain J."/>
            <person name="Prion F."/>
            <person name="Qin B."/>
            <person name="Qu C."/>
            <person name="Retzel E.F."/>
            <person name="Riddle C."/>
            <person name="Sallet E."/>
            <person name="Samain S."/>
            <person name="Samson N."/>
            <person name="Sanders I."/>
            <person name="Saurat O."/>
            <person name="Scarpelli C."/>
            <person name="Schiex T."/>
            <person name="Segurens B."/>
            <person name="Severin A.J."/>
            <person name="Sherrier D.J."/>
            <person name="Shi R."/>
            <person name="Sims S."/>
            <person name="Singer S.R."/>
            <person name="Sinharoy S."/>
            <person name="Sterck L."/>
            <person name="Viollet A."/>
            <person name="Wang B.B."/>
            <person name="Wang K."/>
            <person name="Wang M."/>
            <person name="Wang X."/>
            <person name="Warfsmann J."/>
            <person name="Weissenbach J."/>
            <person name="White D.D."/>
            <person name="White J.D."/>
            <person name="Wiley G.B."/>
            <person name="Wincker P."/>
            <person name="Xing Y."/>
            <person name="Yang L."/>
            <person name="Yao Z."/>
            <person name="Ying F."/>
            <person name="Zhai J."/>
            <person name="Zhou L."/>
            <person name="Zuber A."/>
            <person name="Denarie J."/>
            <person name="Dixon R.A."/>
            <person name="May G.D."/>
            <person name="Schwartz D.C."/>
            <person name="Rogers J."/>
            <person name="Quetier F."/>
            <person name="Town C.D."/>
            <person name="Roe B.A."/>
        </authorList>
    </citation>
    <scope>NUCLEOTIDE SEQUENCE [LARGE SCALE GENOMIC DNA]</scope>
    <source>
        <strain evidence="3">A17</strain>
        <strain evidence="4 5">cv. Jemalong A17</strain>
    </source>
</reference>
<keyword evidence="5" id="KW-1185">Reference proteome</keyword>
<protein>
    <recommendedName>
        <fullName evidence="2">Putative plant transposon protein domain-containing protein</fullName>
    </recommendedName>
</protein>
<feature type="compositionally biased region" description="Polar residues" evidence="1">
    <location>
        <begin position="406"/>
        <end position="415"/>
    </location>
</feature>
<gene>
    <name evidence="3" type="ordered locus">MTR_1g049020</name>
</gene>
<organism evidence="3 5">
    <name type="scientific">Medicago truncatula</name>
    <name type="common">Barrel medic</name>
    <name type="synonym">Medicago tribuloides</name>
    <dbReference type="NCBI Taxonomy" id="3880"/>
    <lineage>
        <taxon>Eukaryota</taxon>
        <taxon>Viridiplantae</taxon>
        <taxon>Streptophyta</taxon>
        <taxon>Embryophyta</taxon>
        <taxon>Tracheophyta</taxon>
        <taxon>Spermatophyta</taxon>
        <taxon>Magnoliopsida</taxon>
        <taxon>eudicotyledons</taxon>
        <taxon>Gunneridae</taxon>
        <taxon>Pentapetalae</taxon>
        <taxon>rosids</taxon>
        <taxon>fabids</taxon>
        <taxon>Fabales</taxon>
        <taxon>Fabaceae</taxon>
        <taxon>Papilionoideae</taxon>
        <taxon>50 kb inversion clade</taxon>
        <taxon>NPAAA clade</taxon>
        <taxon>Hologalegina</taxon>
        <taxon>IRL clade</taxon>
        <taxon>Trifolieae</taxon>
        <taxon>Medicago</taxon>
    </lineage>
</organism>
<dbReference type="Pfam" id="PF20167">
    <property type="entry name" value="Transposase_32"/>
    <property type="match status" value="1"/>
</dbReference>
<feature type="domain" description="Putative plant transposon protein" evidence="2">
    <location>
        <begin position="35"/>
        <end position="208"/>
    </location>
</feature>
<dbReference type="AlphaFoldDB" id="A0A072VID9"/>
<dbReference type="EMBL" id="CM001217">
    <property type="protein sequence ID" value="KEH41346.1"/>
    <property type="molecule type" value="Genomic_DNA"/>
</dbReference>